<keyword evidence="2" id="KW-0808">Transferase</keyword>
<dbReference type="NCBIfam" id="TIGR03088">
    <property type="entry name" value="stp2"/>
    <property type="match status" value="1"/>
</dbReference>
<dbReference type="EMBL" id="FOEG01000005">
    <property type="protein sequence ID" value="SEO97797.1"/>
    <property type="molecule type" value="Genomic_DNA"/>
</dbReference>
<accession>A0A1H8U402</accession>
<evidence type="ECO:0000259" key="1">
    <source>
        <dbReference type="Pfam" id="PF13439"/>
    </source>
</evidence>
<proteinExistence type="predicted"/>
<protein>
    <submittedName>
        <fullName evidence="2">Sugar transferase, PEP-CTERM/EpsH1 system associated</fullName>
    </submittedName>
</protein>
<keyword evidence="3" id="KW-1185">Reference proteome</keyword>
<dbReference type="AlphaFoldDB" id="A0A1H8U402"/>
<dbReference type="InterPro" id="IPR017522">
    <property type="entry name" value="Sugar_tfrase_PEP-CTERM_Stp2"/>
</dbReference>
<name>A0A1H8U402_9GAMM</name>
<gene>
    <name evidence="2" type="ORF">SAMN04488052_105155</name>
</gene>
<organism evidence="2 3">
    <name type="scientific">Aquisalimonas asiatica</name>
    <dbReference type="NCBI Taxonomy" id="406100"/>
    <lineage>
        <taxon>Bacteria</taxon>
        <taxon>Pseudomonadati</taxon>
        <taxon>Pseudomonadota</taxon>
        <taxon>Gammaproteobacteria</taxon>
        <taxon>Chromatiales</taxon>
        <taxon>Ectothiorhodospiraceae</taxon>
        <taxon>Aquisalimonas</taxon>
    </lineage>
</organism>
<dbReference type="Gene3D" id="3.40.50.2000">
    <property type="entry name" value="Glycogen Phosphorylase B"/>
    <property type="match status" value="2"/>
</dbReference>
<dbReference type="PANTHER" id="PTHR45947:SF3">
    <property type="entry name" value="SULFOQUINOVOSYL TRANSFERASE SQD2"/>
    <property type="match status" value="1"/>
</dbReference>
<dbReference type="SUPFAM" id="SSF53756">
    <property type="entry name" value="UDP-Glycosyltransferase/glycogen phosphorylase"/>
    <property type="match status" value="1"/>
</dbReference>
<reference evidence="2 3" key="1">
    <citation type="submission" date="2016-10" db="EMBL/GenBank/DDBJ databases">
        <authorList>
            <person name="de Groot N.N."/>
        </authorList>
    </citation>
    <scope>NUCLEOTIDE SEQUENCE [LARGE SCALE GENOMIC DNA]</scope>
    <source>
        <strain evidence="2 3">CGMCC 1.6291</strain>
    </source>
</reference>
<dbReference type="InterPro" id="IPR050194">
    <property type="entry name" value="Glycosyltransferase_grp1"/>
</dbReference>
<feature type="domain" description="Glycosyltransferase subfamily 4-like N-terminal" evidence="1">
    <location>
        <begin position="29"/>
        <end position="187"/>
    </location>
</feature>
<evidence type="ECO:0000313" key="2">
    <source>
        <dbReference type="EMBL" id="SEO97797.1"/>
    </source>
</evidence>
<evidence type="ECO:0000313" key="3">
    <source>
        <dbReference type="Proteomes" id="UP000199657"/>
    </source>
</evidence>
<dbReference type="STRING" id="406100.SAMN04488052_105155"/>
<dbReference type="Pfam" id="PF13692">
    <property type="entry name" value="Glyco_trans_1_4"/>
    <property type="match status" value="1"/>
</dbReference>
<dbReference type="Proteomes" id="UP000199657">
    <property type="component" value="Unassembled WGS sequence"/>
</dbReference>
<dbReference type="PANTHER" id="PTHR45947">
    <property type="entry name" value="SULFOQUINOVOSYL TRANSFERASE SQD2"/>
    <property type="match status" value="1"/>
</dbReference>
<sequence>MSVRAAVVAARDGQDSRPLVAHVLYRLDVGGLESILVELIRSMPRDAYRHVVICIADYTSFRERLPDDVPVYALNKPPGLGLGMFVRFWRLLRRLRPDVVHSNNLAALECQPVAALAGVPARVHAEHGWDVADLHGTNRKYQLMRRVLSRWVHRHVAVSADLAGYLRERAGVPAARVQHIYNGVNTWRFHPRRERDPDAPFVIGTVGRMQRVKDQVTLAHAFVQLQALVPERFPNLRLVCIGDGPEYEAVRRVLADAGVQGQAFLPGNRDDIAEQLRQMDLFALPSLAEGIPVTVLEAMATGLPVVASRVGGLPELVVEGQTGALVPPGDASALALILAAYVADPEAAAIQGRDARERAEQAFSLEAMVTQYADLYGELLQRRGSPSAAAQRN</sequence>
<dbReference type="InterPro" id="IPR028098">
    <property type="entry name" value="Glyco_trans_4-like_N"/>
</dbReference>
<dbReference type="GO" id="GO:0016758">
    <property type="term" value="F:hexosyltransferase activity"/>
    <property type="evidence" value="ECO:0007669"/>
    <property type="project" value="TreeGrafter"/>
</dbReference>
<dbReference type="Pfam" id="PF13439">
    <property type="entry name" value="Glyco_transf_4"/>
    <property type="match status" value="1"/>
</dbReference>